<organism evidence="7 8">
    <name type="scientific">Blattamonas nauphoetae</name>
    <dbReference type="NCBI Taxonomy" id="2049346"/>
    <lineage>
        <taxon>Eukaryota</taxon>
        <taxon>Metamonada</taxon>
        <taxon>Preaxostyla</taxon>
        <taxon>Oxymonadida</taxon>
        <taxon>Blattamonas</taxon>
    </lineage>
</organism>
<evidence type="ECO:0000313" key="7">
    <source>
        <dbReference type="EMBL" id="KAK2952398.1"/>
    </source>
</evidence>
<feature type="domain" description="C3H1-type" evidence="6">
    <location>
        <begin position="409"/>
        <end position="436"/>
    </location>
</feature>
<dbReference type="Pfam" id="PF00642">
    <property type="entry name" value="zf-CCCH"/>
    <property type="match status" value="1"/>
</dbReference>
<feature type="region of interest" description="Disordered" evidence="5">
    <location>
        <begin position="100"/>
        <end position="125"/>
    </location>
</feature>
<dbReference type="InterPro" id="IPR036855">
    <property type="entry name" value="Znf_CCCH_sf"/>
</dbReference>
<dbReference type="Gene3D" id="4.10.1000.10">
    <property type="entry name" value="Zinc finger, CCCH-type"/>
    <property type="match status" value="1"/>
</dbReference>
<keyword evidence="2 4" id="KW-0863">Zinc-finger</keyword>
<evidence type="ECO:0000256" key="3">
    <source>
        <dbReference type="ARBA" id="ARBA00022833"/>
    </source>
</evidence>
<dbReference type="EMBL" id="JARBJD010000104">
    <property type="protein sequence ID" value="KAK2952398.1"/>
    <property type="molecule type" value="Genomic_DNA"/>
</dbReference>
<dbReference type="SMART" id="SM00356">
    <property type="entry name" value="ZnF_C3H1"/>
    <property type="match status" value="1"/>
</dbReference>
<evidence type="ECO:0000256" key="2">
    <source>
        <dbReference type="ARBA" id="ARBA00022771"/>
    </source>
</evidence>
<evidence type="ECO:0000256" key="5">
    <source>
        <dbReference type="SAM" id="MobiDB-lite"/>
    </source>
</evidence>
<dbReference type="InterPro" id="IPR000571">
    <property type="entry name" value="Znf_CCCH"/>
</dbReference>
<accession>A0ABQ9XM60</accession>
<keyword evidence="8" id="KW-1185">Reference proteome</keyword>
<feature type="zinc finger region" description="C3H1-type" evidence="4">
    <location>
        <begin position="409"/>
        <end position="436"/>
    </location>
</feature>
<keyword evidence="1 4" id="KW-0479">Metal-binding</keyword>
<sequence>MIDSEHQRHLVNTFFARLKDCIDRCSNLVSFDQRPIITNIVLETQISLNQSIESWLAENIDLIEDPNSIFQPLNHAPDFSHLSIAKKTLATNIPRIHSSRSCSPPLYESSESTTESNHNQTGVSIGVGTRENVSTMTRFSMQPTILSRQKRRMKRNKLHKIKTSANDVPQADTILNSSSHLPSDSYKKVKERRTTAVQYRDDSDERQPFDFHRSSFSSFIDLTSDEIATGVTNATQTGSAPQASTSNKETGTVEAEFDDDFIFCPDSDIENISSSSIHTTLSHLDFAVQTTQELTRPHTPVTQINVLPQPPVHPFTFTRTNPPPPHTIFFGFVLGRQEEQRHHCWIACKSFADNVYADLGIYKETACNKLKTGQAVKFSVIPNALSSAAFKTDFLEILEDSTLHTNITNKTSGICRFFTTHGWCKHGDKCRFAHLP</sequence>
<evidence type="ECO:0000256" key="1">
    <source>
        <dbReference type="ARBA" id="ARBA00022723"/>
    </source>
</evidence>
<comment type="caution">
    <text evidence="7">The sequence shown here is derived from an EMBL/GenBank/DDBJ whole genome shotgun (WGS) entry which is preliminary data.</text>
</comment>
<dbReference type="Proteomes" id="UP001281761">
    <property type="component" value="Unassembled WGS sequence"/>
</dbReference>
<proteinExistence type="predicted"/>
<protein>
    <recommendedName>
        <fullName evidence="6">C3H1-type domain-containing protein</fullName>
    </recommendedName>
</protein>
<dbReference type="SUPFAM" id="SSF90229">
    <property type="entry name" value="CCCH zinc finger"/>
    <property type="match status" value="1"/>
</dbReference>
<reference evidence="7 8" key="1">
    <citation type="journal article" date="2022" name="bioRxiv">
        <title>Genomics of Preaxostyla Flagellates Illuminates Evolutionary Transitions and the Path Towards Mitochondrial Loss.</title>
        <authorList>
            <person name="Novak L.V.F."/>
            <person name="Treitli S.C."/>
            <person name="Pyrih J."/>
            <person name="Halakuc P."/>
            <person name="Pipaliya S.V."/>
            <person name="Vacek V."/>
            <person name="Brzon O."/>
            <person name="Soukal P."/>
            <person name="Eme L."/>
            <person name="Dacks J.B."/>
            <person name="Karnkowska A."/>
            <person name="Elias M."/>
            <person name="Hampl V."/>
        </authorList>
    </citation>
    <scope>NUCLEOTIDE SEQUENCE [LARGE SCALE GENOMIC DNA]</scope>
    <source>
        <strain evidence="7">NAU3</strain>
        <tissue evidence="7">Gut</tissue>
    </source>
</reference>
<gene>
    <name evidence="7" type="ORF">BLNAU_12660</name>
</gene>
<evidence type="ECO:0000313" key="8">
    <source>
        <dbReference type="Proteomes" id="UP001281761"/>
    </source>
</evidence>
<evidence type="ECO:0000259" key="6">
    <source>
        <dbReference type="PROSITE" id="PS50103"/>
    </source>
</evidence>
<evidence type="ECO:0000256" key="4">
    <source>
        <dbReference type="PROSITE-ProRule" id="PRU00723"/>
    </source>
</evidence>
<keyword evidence="3 4" id="KW-0862">Zinc</keyword>
<dbReference type="PROSITE" id="PS50103">
    <property type="entry name" value="ZF_C3H1"/>
    <property type="match status" value="1"/>
</dbReference>
<name>A0ABQ9XM60_9EUKA</name>